<evidence type="ECO:0000256" key="1">
    <source>
        <dbReference type="ARBA" id="ARBA00006270"/>
    </source>
</evidence>
<reference evidence="4 5" key="1">
    <citation type="submission" date="2020-06" db="EMBL/GenBank/DDBJ databases">
        <authorList>
            <consortium name="Wellcome Sanger Institute Data Sharing"/>
        </authorList>
    </citation>
    <scope>NUCLEOTIDE SEQUENCE [LARGE SCALE GENOMIC DNA]</scope>
</reference>
<reference evidence="4" key="3">
    <citation type="submission" date="2025-09" db="UniProtKB">
        <authorList>
            <consortium name="Ensembl"/>
        </authorList>
    </citation>
    <scope>IDENTIFICATION</scope>
</reference>
<dbReference type="Pfam" id="PF00071">
    <property type="entry name" value="Ras"/>
    <property type="match status" value="1"/>
</dbReference>
<dbReference type="SUPFAM" id="SSF52540">
    <property type="entry name" value="P-loop containing nucleoside triphosphate hydrolases"/>
    <property type="match status" value="1"/>
</dbReference>
<accession>A0AAY4AIZ8</accession>
<proteinExistence type="inferred from homology"/>
<dbReference type="Gene3D" id="3.40.50.300">
    <property type="entry name" value="P-loop containing nucleotide triphosphate hydrolases"/>
    <property type="match status" value="1"/>
</dbReference>
<keyword evidence="3" id="KW-0342">GTP-binding</keyword>
<evidence type="ECO:0008006" key="6">
    <source>
        <dbReference type="Google" id="ProtNLM"/>
    </source>
</evidence>
<dbReference type="SMART" id="SM00175">
    <property type="entry name" value="RAB"/>
    <property type="match status" value="1"/>
</dbReference>
<dbReference type="Proteomes" id="UP000694580">
    <property type="component" value="Chromosome 4"/>
</dbReference>
<dbReference type="GO" id="GO:0003924">
    <property type="term" value="F:GTPase activity"/>
    <property type="evidence" value="ECO:0007669"/>
    <property type="project" value="InterPro"/>
</dbReference>
<gene>
    <name evidence="4" type="primary">RAB33B</name>
</gene>
<dbReference type="GeneTree" id="ENSGT00940000157090"/>
<evidence type="ECO:0000256" key="2">
    <source>
        <dbReference type="ARBA" id="ARBA00022741"/>
    </source>
</evidence>
<keyword evidence="5" id="KW-1185">Reference proteome</keyword>
<name>A0AAY4AIZ8_9TELE</name>
<dbReference type="GO" id="GO:0005525">
    <property type="term" value="F:GTP binding"/>
    <property type="evidence" value="ECO:0007669"/>
    <property type="project" value="UniProtKB-KW"/>
</dbReference>
<comment type="similarity">
    <text evidence="1">Belongs to the small GTPase superfamily. Rab family.</text>
</comment>
<dbReference type="SMART" id="SM00174">
    <property type="entry name" value="RHO"/>
    <property type="match status" value="1"/>
</dbReference>
<dbReference type="SMART" id="SM00176">
    <property type="entry name" value="RAN"/>
    <property type="match status" value="1"/>
</dbReference>
<dbReference type="SMART" id="SM00173">
    <property type="entry name" value="RAS"/>
    <property type="match status" value="1"/>
</dbReference>
<dbReference type="InterPro" id="IPR027417">
    <property type="entry name" value="P-loop_NTPase"/>
</dbReference>
<protein>
    <recommendedName>
        <fullName evidence="6">Ras-related protein Rab-33B</fullName>
    </recommendedName>
</protein>
<dbReference type="PROSITE" id="PS51419">
    <property type="entry name" value="RAB"/>
    <property type="match status" value="1"/>
</dbReference>
<dbReference type="InterPro" id="IPR001806">
    <property type="entry name" value="Small_GTPase"/>
</dbReference>
<evidence type="ECO:0000313" key="5">
    <source>
        <dbReference type="Proteomes" id="UP000694580"/>
    </source>
</evidence>
<dbReference type="Ensembl" id="ENSDCDT00010007591.1">
    <property type="protein sequence ID" value="ENSDCDP00010007296.1"/>
    <property type="gene ID" value="ENSDCDG00010003191.1"/>
</dbReference>
<dbReference type="FunFam" id="3.40.50.300:FF:001447">
    <property type="entry name" value="Ras-related protein Rab-1B"/>
    <property type="match status" value="1"/>
</dbReference>
<dbReference type="PROSITE" id="PS51420">
    <property type="entry name" value="RHO"/>
    <property type="match status" value="1"/>
</dbReference>
<dbReference type="PRINTS" id="PR00449">
    <property type="entry name" value="RASTRNSFRMNG"/>
</dbReference>
<evidence type="ECO:0000256" key="3">
    <source>
        <dbReference type="ARBA" id="ARBA00023134"/>
    </source>
</evidence>
<reference evidence="4" key="2">
    <citation type="submission" date="2025-08" db="UniProtKB">
        <authorList>
            <consortium name="Ensembl"/>
        </authorList>
    </citation>
    <scope>IDENTIFICATION</scope>
</reference>
<dbReference type="NCBIfam" id="TIGR00231">
    <property type="entry name" value="small_GTP"/>
    <property type="match status" value="1"/>
</dbReference>
<organism evidence="4 5">
    <name type="scientific">Denticeps clupeoides</name>
    <name type="common">denticle herring</name>
    <dbReference type="NCBI Taxonomy" id="299321"/>
    <lineage>
        <taxon>Eukaryota</taxon>
        <taxon>Metazoa</taxon>
        <taxon>Chordata</taxon>
        <taxon>Craniata</taxon>
        <taxon>Vertebrata</taxon>
        <taxon>Euteleostomi</taxon>
        <taxon>Actinopterygii</taxon>
        <taxon>Neopterygii</taxon>
        <taxon>Teleostei</taxon>
        <taxon>Clupei</taxon>
        <taxon>Clupeiformes</taxon>
        <taxon>Denticipitoidei</taxon>
        <taxon>Denticipitidae</taxon>
        <taxon>Denticeps</taxon>
    </lineage>
</organism>
<dbReference type="PROSITE" id="PS51421">
    <property type="entry name" value="RAS"/>
    <property type="match status" value="1"/>
</dbReference>
<dbReference type="AlphaFoldDB" id="A0AAY4AIZ8"/>
<evidence type="ECO:0000313" key="4">
    <source>
        <dbReference type="Ensembl" id="ENSDCDP00010007296.1"/>
    </source>
</evidence>
<dbReference type="InterPro" id="IPR005225">
    <property type="entry name" value="Small_GTP-bd"/>
</dbReference>
<sequence>MESSLEVSTSVQGAPEQLGSRTFKVVVIGDSGVGKTCLTYRFCTGCFHDKPEATIGVDFRERILEVEGERIKVQLWDTAGQERFRKSMVQQYYRSVHAVVLVYDVSNPSSFRSLPLWLEECRRNVPGQDVPRVLVGNKSDLVAAGKDRRFKRRRRASARTAQRGATCCYLLSSPLLSCLLLSSPLLSCPLLSRRVGLSRDGVQSRLAQTRLHGAQGSGSAVQNCSPLAAHGGASWRLSHERDVRCHWWRLTCSRSGLRIQDSQL</sequence>
<dbReference type="PANTHER" id="PTHR47978">
    <property type="match status" value="1"/>
</dbReference>
<keyword evidence="2" id="KW-0547">Nucleotide-binding</keyword>